<dbReference type="Proteomes" id="UP000031408">
    <property type="component" value="Unassembled WGS sequence"/>
</dbReference>
<protein>
    <submittedName>
        <fullName evidence="2">Uncharacterized protein</fullName>
    </submittedName>
</protein>
<keyword evidence="3" id="KW-1185">Reference proteome</keyword>
<feature type="region of interest" description="Disordered" evidence="1">
    <location>
        <begin position="291"/>
        <end position="315"/>
    </location>
</feature>
<organism evidence="2 3">
    <name type="scientific">Flavihumibacter solisilvae</name>
    <dbReference type="NCBI Taxonomy" id="1349421"/>
    <lineage>
        <taxon>Bacteria</taxon>
        <taxon>Pseudomonadati</taxon>
        <taxon>Bacteroidota</taxon>
        <taxon>Chitinophagia</taxon>
        <taxon>Chitinophagales</taxon>
        <taxon>Chitinophagaceae</taxon>
        <taxon>Flavihumibacter</taxon>
    </lineage>
</organism>
<evidence type="ECO:0000313" key="2">
    <source>
        <dbReference type="EMBL" id="KIC95190.1"/>
    </source>
</evidence>
<accession>A0A0C1ILR5</accession>
<evidence type="ECO:0000256" key="1">
    <source>
        <dbReference type="SAM" id="MobiDB-lite"/>
    </source>
</evidence>
<dbReference type="STRING" id="1349421.OI18_07750"/>
<gene>
    <name evidence="2" type="ORF">OI18_07750</name>
</gene>
<dbReference type="AlphaFoldDB" id="A0A0C1ILR5"/>
<sequence length="315" mass="34797">MLLASCASSSKNTARENSQPVIFDTTVYEEPKIATDRKPLSLMDLPQSQHGGFVLAPGFYEAEFKTYCLQPGTPDPSVGDAYIQGPVTGYRKEIVESVLMNSRDYTSVNQRNVQLLLWSVVSGSNFNKLSSEVQADAARLLTPKQIFELKGGVIGVIQTVSNATGILSANKDIQRLFEFGSSSYETIERLAVLKEPSRVLRSGVKADQWYRQKENYYVRYFPLGYKRVKIQVYVPDGLLDADNKSGGDYVVFDPTGQQAYPAFTNAQRLGVGAPVIEIVRVIIQVNKELGRPGRVPDRKKPEPTNPKAPTGPKGI</sequence>
<proteinExistence type="predicted"/>
<evidence type="ECO:0000313" key="3">
    <source>
        <dbReference type="Proteomes" id="UP000031408"/>
    </source>
</evidence>
<feature type="compositionally biased region" description="Basic and acidic residues" evidence="1">
    <location>
        <begin position="291"/>
        <end position="302"/>
    </location>
</feature>
<name>A0A0C1ILR5_9BACT</name>
<reference evidence="2 3" key="1">
    <citation type="submission" date="2014-11" db="EMBL/GenBank/DDBJ databases">
        <title>Genome sequence of Flavihumibacter solisilvae 3-3.</title>
        <authorList>
            <person name="Zhou G."/>
            <person name="Li M."/>
            <person name="Wang G."/>
        </authorList>
    </citation>
    <scope>NUCLEOTIDE SEQUENCE [LARGE SCALE GENOMIC DNA]</scope>
    <source>
        <strain evidence="2 3">3-3</strain>
    </source>
</reference>
<dbReference type="EMBL" id="JSVC01000008">
    <property type="protein sequence ID" value="KIC95190.1"/>
    <property type="molecule type" value="Genomic_DNA"/>
</dbReference>
<comment type="caution">
    <text evidence="2">The sequence shown here is derived from an EMBL/GenBank/DDBJ whole genome shotgun (WGS) entry which is preliminary data.</text>
</comment>